<dbReference type="RefSeq" id="WP_190352093.1">
    <property type="nucleotide sequence ID" value="NZ_JACJPY010000062.1"/>
</dbReference>
<name>A0A926UX64_9CYAN</name>
<comment type="caution">
    <text evidence="1">The sequence shown here is derived from an EMBL/GenBank/DDBJ whole genome shotgun (WGS) entry which is preliminary data.</text>
</comment>
<protein>
    <submittedName>
        <fullName evidence="1">Uncharacterized protein</fullName>
    </submittedName>
</protein>
<gene>
    <name evidence="1" type="ORF">H6F44_16330</name>
</gene>
<reference evidence="1" key="1">
    <citation type="journal article" date="2015" name="ISME J.">
        <title>Draft Genome Sequence of Streptomyces incarnatus NRRL8089, which Produces the Nucleoside Antibiotic Sinefungin.</title>
        <authorList>
            <person name="Oshima K."/>
            <person name="Hattori M."/>
            <person name="Shimizu H."/>
            <person name="Fukuda K."/>
            <person name="Nemoto M."/>
            <person name="Inagaki K."/>
            <person name="Tamura T."/>
        </authorList>
    </citation>
    <scope>NUCLEOTIDE SEQUENCE</scope>
    <source>
        <strain evidence="1">FACHB-1277</strain>
    </source>
</reference>
<evidence type="ECO:0000313" key="1">
    <source>
        <dbReference type="EMBL" id="MBD2151675.1"/>
    </source>
</evidence>
<dbReference type="Proteomes" id="UP000631421">
    <property type="component" value="Unassembled WGS sequence"/>
</dbReference>
<evidence type="ECO:0000313" key="2">
    <source>
        <dbReference type="Proteomes" id="UP000631421"/>
    </source>
</evidence>
<dbReference type="AlphaFoldDB" id="A0A926UX64"/>
<keyword evidence="2" id="KW-1185">Reference proteome</keyword>
<organism evidence="1 2">
    <name type="scientific">Pseudanabaena cinerea FACHB-1277</name>
    <dbReference type="NCBI Taxonomy" id="2949581"/>
    <lineage>
        <taxon>Bacteria</taxon>
        <taxon>Bacillati</taxon>
        <taxon>Cyanobacteriota</taxon>
        <taxon>Cyanophyceae</taxon>
        <taxon>Pseudanabaenales</taxon>
        <taxon>Pseudanabaenaceae</taxon>
        <taxon>Pseudanabaena</taxon>
        <taxon>Pseudanabaena cinerea</taxon>
    </lineage>
</organism>
<reference evidence="1" key="2">
    <citation type="submission" date="2020-08" db="EMBL/GenBank/DDBJ databases">
        <authorList>
            <person name="Chen M."/>
            <person name="Teng W."/>
            <person name="Zhao L."/>
            <person name="Hu C."/>
            <person name="Zhou Y."/>
            <person name="Han B."/>
            <person name="Song L."/>
            <person name="Shu W."/>
        </authorList>
    </citation>
    <scope>NUCLEOTIDE SEQUENCE</scope>
    <source>
        <strain evidence="1">FACHB-1277</strain>
    </source>
</reference>
<accession>A0A926UX64</accession>
<sequence>MTRSSEPSAPILSLSASKARSFGIAERCQGDSEFFAIWQALCSRLDAIDTNWHINFTSPISVSGYMTMRCALTLGAVTHIATGSDKGCLIHVGTSTIGIHSPEKAMLNAFCNATSQFGIVLPFWQNRAKKPPDDRADLEHIVQILRRLQRKHQIKRSFKSLVALVGLSRNIA</sequence>
<proteinExistence type="predicted"/>
<dbReference type="EMBL" id="JACJPY010000062">
    <property type="protein sequence ID" value="MBD2151675.1"/>
    <property type="molecule type" value="Genomic_DNA"/>
</dbReference>